<feature type="region of interest" description="Disordered" evidence="2">
    <location>
        <begin position="558"/>
        <end position="615"/>
    </location>
</feature>
<gene>
    <name evidence="3" type="ORF">CYMTET_7703</name>
</gene>
<name>A0AAE0LGU0_9CHLO</name>
<feature type="compositionally biased region" description="Low complexity" evidence="2">
    <location>
        <begin position="406"/>
        <end position="438"/>
    </location>
</feature>
<dbReference type="AlphaFoldDB" id="A0AAE0LGU0"/>
<feature type="compositionally biased region" description="Low complexity" evidence="2">
    <location>
        <begin position="120"/>
        <end position="132"/>
    </location>
</feature>
<evidence type="ECO:0000256" key="2">
    <source>
        <dbReference type="SAM" id="MobiDB-lite"/>
    </source>
</evidence>
<evidence type="ECO:0000313" key="3">
    <source>
        <dbReference type="EMBL" id="KAK3284657.1"/>
    </source>
</evidence>
<feature type="region of interest" description="Disordered" evidence="2">
    <location>
        <begin position="28"/>
        <end position="78"/>
    </location>
</feature>
<sequence length="715" mass="77836">MGPTRALEPPPPSSEDLEDEAYQKLLQWNSHTAVSRVSHPRSPSSTASSSPKVVEKPPAVNIPKRIKPPTGSCGSAQQAFACRATSRQITQQQPQHKLLARESTNLSTRRAFASQLNQRPSSYSSPPYAVPSRKPAFQASRPASANPKVTALTASAASSASSSPASATTTVAVAAAHAVAPTFAKTRPSSANYARPSSAAVQRTPMSGASSPQRPTSAARALEGQDDSTPSQKSGARSPVPLLRNPDDFAHAAPPWPSRKSRSRKKGFQLETHDVKLPEYNAIEDRSLQQHFGKGIVQRDLRRSGVMTEEGGILDSETLRLKEYFEELSKEKERTEEVIKSIQSEHEKTFVERAKNEERARELGLQKVRMRQNMARARQDRIRALRCRYYMVEPPPVQISPPRIHGSPTSGTPSSSRSVSPQSASHHSPTSSGSGHSHNWMKSQRAVSPLSRVAPAISSLCRSVSGKNGSASAKKLRQSVCVKSVFNETEAAAAPVRTLELEKQIINNLNIELEYEQRCKQMLEHQATERYRIDTLFPLLSSPFREVNYAERVVDAFPPEDALGRGGPSVTAAGLDDALGSPVDSTNDAPPSPPHHSTAARHTYSPTPSPPDDFLAEPSACDFALAGAFTLPLRSLRGNALQQPGCADDLCRARVLARGLFGSWWESALDARGVESMPLRTAREAQQMSRQWDPGWEASVAEQEVLPHTVLDELQ</sequence>
<protein>
    <submittedName>
        <fullName evidence="3">Uncharacterized protein</fullName>
    </submittedName>
</protein>
<dbReference type="Proteomes" id="UP001190700">
    <property type="component" value="Unassembled WGS sequence"/>
</dbReference>
<keyword evidence="4" id="KW-1185">Reference proteome</keyword>
<feature type="compositionally biased region" description="Polar residues" evidence="2">
    <location>
        <begin position="199"/>
        <end position="216"/>
    </location>
</feature>
<evidence type="ECO:0000256" key="1">
    <source>
        <dbReference type="SAM" id="Coils"/>
    </source>
</evidence>
<feature type="compositionally biased region" description="Low complexity" evidence="2">
    <location>
        <begin position="34"/>
        <end position="51"/>
    </location>
</feature>
<reference evidence="3 4" key="1">
    <citation type="journal article" date="2015" name="Genome Biol. Evol.">
        <title>Comparative Genomics of a Bacterivorous Green Alga Reveals Evolutionary Causalities and Consequences of Phago-Mixotrophic Mode of Nutrition.</title>
        <authorList>
            <person name="Burns J.A."/>
            <person name="Paasch A."/>
            <person name="Narechania A."/>
            <person name="Kim E."/>
        </authorList>
    </citation>
    <scope>NUCLEOTIDE SEQUENCE [LARGE SCALE GENOMIC DNA]</scope>
    <source>
        <strain evidence="3 4">PLY_AMNH</strain>
    </source>
</reference>
<feature type="region of interest" description="Disordered" evidence="2">
    <location>
        <begin position="396"/>
        <end position="446"/>
    </location>
</feature>
<feature type="region of interest" description="Disordered" evidence="2">
    <location>
        <begin position="114"/>
        <end position="143"/>
    </location>
</feature>
<keyword evidence="1" id="KW-0175">Coiled coil</keyword>
<accession>A0AAE0LGU0</accession>
<dbReference type="EMBL" id="LGRX02002210">
    <property type="protein sequence ID" value="KAK3284657.1"/>
    <property type="molecule type" value="Genomic_DNA"/>
</dbReference>
<feature type="coiled-coil region" evidence="1">
    <location>
        <begin position="314"/>
        <end position="380"/>
    </location>
</feature>
<evidence type="ECO:0000313" key="4">
    <source>
        <dbReference type="Proteomes" id="UP001190700"/>
    </source>
</evidence>
<proteinExistence type="predicted"/>
<feature type="region of interest" description="Disordered" evidence="2">
    <location>
        <begin position="186"/>
        <end position="267"/>
    </location>
</feature>
<comment type="caution">
    <text evidence="3">The sequence shown here is derived from an EMBL/GenBank/DDBJ whole genome shotgun (WGS) entry which is preliminary data.</text>
</comment>
<organism evidence="3 4">
    <name type="scientific">Cymbomonas tetramitiformis</name>
    <dbReference type="NCBI Taxonomy" id="36881"/>
    <lineage>
        <taxon>Eukaryota</taxon>
        <taxon>Viridiplantae</taxon>
        <taxon>Chlorophyta</taxon>
        <taxon>Pyramimonadophyceae</taxon>
        <taxon>Pyramimonadales</taxon>
        <taxon>Pyramimonadaceae</taxon>
        <taxon>Cymbomonas</taxon>
    </lineage>
</organism>